<reference evidence="5" key="3">
    <citation type="submission" date="2016-11" db="EMBL/GenBank/DDBJ databases">
        <authorList>
            <person name="Varghese N."/>
            <person name="Submissions S."/>
        </authorList>
    </citation>
    <scope>NUCLEOTIDE SEQUENCE [LARGE SCALE GENOMIC DNA]</scope>
    <source>
        <strain evidence="5">DX253</strain>
    </source>
</reference>
<reference evidence="2 4" key="1">
    <citation type="journal article" date="2014" name="ISME J.">
        <title>Trehalose/2-sulfotrehalose biosynthesis and glycine-betaine uptake are widely spread mechanisms for osmoadaptation in the Halobacteriales.</title>
        <authorList>
            <person name="Youssef N.H."/>
            <person name="Savage-Ashlock K.N."/>
            <person name="McCully A.L."/>
            <person name="Luedtke B."/>
            <person name="Shaw E.I."/>
            <person name="Hoff W.D."/>
            <person name="Elshahed M.S."/>
        </authorList>
    </citation>
    <scope>NUCLEOTIDE SEQUENCE [LARGE SCALE GENOMIC DNA]</scope>
    <source>
        <strain evidence="2 4">DX253</strain>
    </source>
</reference>
<dbReference type="PATRIC" id="fig|797209.4.peg.857"/>
<dbReference type="RefSeq" id="WP_007977403.1">
    <property type="nucleotide sequence ID" value="NZ_AEMG01000004.1"/>
</dbReference>
<evidence type="ECO:0000313" key="3">
    <source>
        <dbReference type="EMBL" id="SHK43398.1"/>
    </source>
</evidence>
<evidence type="ECO:0000313" key="2">
    <source>
        <dbReference type="EMBL" id="EFW93061.1"/>
    </source>
</evidence>
<dbReference type="AlphaFoldDB" id="E7QPZ7"/>
<dbReference type="Gene3D" id="1.10.10.10">
    <property type="entry name" value="Winged helix-like DNA-binding domain superfamily/Winged helix DNA-binding domain"/>
    <property type="match status" value="1"/>
</dbReference>
<dbReference type="InterPro" id="IPR036388">
    <property type="entry name" value="WH-like_DNA-bd_sf"/>
</dbReference>
<feature type="domain" description="DUF7344" evidence="1">
    <location>
        <begin position="211"/>
        <end position="286"/>
    </location>
</feature>
<keyword evidence="5" id="KW-1185">Reference proteome</keyword>
<name>E7QPZ7_HALPU</name>
<dbReference type="Proteomes" id="UP000184203">
    <property type="component" value="Unassembled WGS sequence"/>
</dbReference>
<dbReference type="Pfam" id="PF24035">
    <property type="entry name" value="DUF7344"/>
    <property type="match status" value="1"/>
</dbReference>
<dbReference type="Pfam" id="PF24336">
    <property type="entry name" value="DUF7504"/>
    <property type="match status" value="1"/>
</dbReference>
<proteinExistence type="predicted"/>
<dbReference type="eggNOG" id="arCOG03828">
    <property type="taxonomic scope" value="Archaea"/>
</dbReference>
<dbReference type="InterPro" id="IPR055768">
    <property type="entry name" value="DUF7344"/>
</dbReference>
<protein>
    <recommendedName>
        <fullName evidence="1">DUF7344 domain-containing protein</fullName>
    </recommendedName>
</protein>
<evidence type="ECO:0000313" key="4">
    <source>
        <dbReference type="Proteomes" id="UP000003751"/>
    </source>
</evidence>
<dbReference type="Proteomes" id="UP000003751">
    <property type="component" value="Unassembled WGS sequence"/>
</dbReference>
<evidence type="ECO:0000259" key="1">
    <source>
        <dbReference type="Pfam" id="PF24035"/>
    </source>
</evidence>
<gene>
    <name evidence="3" type="ORF">SAMN05444342_1250</name>
    <name evidence="2" type="ORF">ZOD2009_04337</name>
</gene>
<organism evidence="2 4">
    <name type="scientific">Haladaptatus paucihalophilus DX253</name>
    <dbReference type="NCBI Taxonomy" id="797209"/>
    <lineage>
        <taxon>Archaea</taxon>
        <taxon>Methanobacteriati</taxon>
        <taxon>Methanobacteriota</taxon>
        <taxon>Stenosarchaea group</taxon>
        <taxon>Halobacteria</taxon>
        <taxon>Halobacteriales</taxon>
        <taxon>Haladaptataceae</taxon>
        <taxon>Haladaptatus</taxon>
    </lineage>
</organism>
<reference evidence="3" key="2">
    <citation type="submission" date="2016-11" db="EMBL/GenBank/DDBJ databases">
        <authorList>
            <person name="Jaros S."/>
            <person name="Januszkiewicz K."/>
            <person name="Wedrychowicz H."/>
        </authorList>
    </citation>
    <scope>NUCLEOTIDE SEQUENCE [LARGE SCALE GENOMIC DNA]</scope>
    <source>
        <strain evidence="3">DX253</strain>
    </source>
</reference>
<evidence type="ECO:0000313" key="5">
    <source>
        <dbReference type="Proteomes" id="UP000184203"/>
    </source>
</evidence>
<accession>E7QPZ7</accession>
<dbReference type="EMBL" id="FRAN01000002">
    <property type="protein sequence ID" value="SHK43398.1"/>
    <property type="molecule type" value="Genomic_DNA"/>
</dbReference>
<dbReference type="OrthoDB" id="248201at2157"/>
<sequence>MTNANLDFEAGRCILVTTPASDDGRTGGHALPALPYDETNALVAVTCDKSAESFLRTWRRSVGTLPDRVRLVEVGGAIPPTEDGSSAERTVQAAVEAVHRPNDLDGILSAVASALAANDGETTVVFDSLTTAFEHVSPREIIPFFDAVSERLADANAVGYFCYHGAADDSEIAPLRVFADEMVEVTDEGGRDVRSSATMVRDGPALDGMLEALGSRRRRDALRYLLDTDGAVAIDELATAVARREIGEMEPESTQHRQYYSTLYQLHLPKLDSAGLIDYDERGHRVSARDGARWAASFLALAEE</sequence>
<dbReference type="InterPro" id="IPR055927">
    <property type="entry name" value="DUF7504"/>
</dbReference>
<dbReference type="EMBL" id="AEMG01000004">
    <property type="protein sequence ID" value="EFW93061.1"/>
    <property type="molecule type" value="Genomic_DNA"/>
</dbReference>